<name>A0ABP7V3F6_9FLAO</name>
<evidence type="ECO:0000313" key="3">
    <source>
        <dbReference type="Proteomes" id="UP001500426"/>
    </source>
</evidence>
<comment type="caution">
    <text evidence="2">The sequence shown here is derived from an EMBL/GenBank/DDBJ whole genome shotgun (WGS) entry which is preliminary data.</text>
</comment>
<dbReference type="Pfam" id="PF26566">
    <property type="entry name" value="PH_40"/>
    <property type="match status" value="1"/>
</dbReference>
<proteinExistence type="predicted"/>
<accession>A0ABP7V3F6</accession>
<keyword evidence="3" id="KW-1185">Reference proteome</keyword>
<feature type="domain" description="PH" evidence="1">
    <location>
        <begin position="2"/>
        <end position="85"/>
    </location>
</feature>
<dbReference type="InterPro" id="IPR058916">
    <property type="entry name" value="PH_40"/>
</dbReference>
<dbReference type="EMBL" id="BAABCS010000030">
    <property type="protein sequence ID" value="GAA4058751.1"/>
    <property type="molecule type" value="Genomic_DNA"/>
</dbReference>
<evidence type="ECO:0000313" key="2">
    <source>
        <dbReference type="EMBL" id="GAA4058751.1"/>
    </source>
</evidence>
<reference evidence="3" key="1">
    <citation type="journal article" date="2019" name="Int. J. Syst. Evol. Microbiol.">
        <title>The Global Catalogue of Microorganisms (GCM) 10K type strain sequencing project: providing services to taxonomists for standard genome sequencing and annotation.</title>
        <authorList>
            <consortium name="The Broad Institute Genomics Platform"/>
            <consortium name="The Broad Institute Genome Sequencing Center for Infectious Disease"/>
            <person name="Wu L."/>
            <person name="Ma J."/>
        </authorList>
    </citation>
    <scope>NUCLEOTIDE SEQUENCE [LARGE SCALE GENOMIC DNA]</scope>
    <source>
        <strain evidence="3">JCM 17068</strain>
    </source>
</reference>
<gene>
    <name evidence="2" type="ORF">GCM10022388_26840</name>
</gene>
<dbReference type="Proteomes" id="UP001500426">
    <property type="component" value="Unassembled WGS sequence"/>
</dbReference>
<organism evidence="2 3">
    <name type="scientific">Flavobacterium chungnamense</name>
    <dbReference type="NCBI Taxonomy" id="706182"/>
    <lineage>
        <taxon>Bacteria</taxon>
        <taxon>Pseudomonadati</taxon>
        <taxon>Bacteroidota</taxon>
        <taxon>Flavobacteriia</taxon>
        <taxon>Flavobacteriales</taxon>
        <taxon>Flavobacteriaceae</taxon>
        <taxon>Flavobacterium</taxon>
    </lineage>
</organism>
<evidence type="ECO:0000259" key="1">
    <source>
        <dbReference type="Pfam" id="PF26566"/>
    </source>
</evidence>
<protein>
    <recommendedName>
        <fullName evidence="1">PH domain-containing protein</fullName>
    </recommendedName>
</protein>
<sequence length="103" mass="12367">MYITYVSNERNKIVKIDTENETLTFSKNSKQNIIDSKNIERVELYLSTSNYRSLLRYFEYVKIITKDNKEYIITSFILNCSIFENLFENVKKTKKLSDKIFLK</sequence>